<dbReference type="AlphaFoldDB" id="A0A915U344"/>
<organism evidence="1 2">
    <name type="scientific">Desulfolithobacter dissulfuricans</name>
    <dbReference type="NCBI Taxonomy" id="2795293"/>
    <lineage>
        <taxon>Bacteria</taxon>
        <taxon>Pseudomonadati</taxon>
        <taxon>Thermodesulfobacteriota</taxon>
        <taxon>Desulfobulbia</taxon>
        <taxon>Desulfobulbales</taxon>
        <taxon>Desulfobulbaceae</taxon>
        <taxon>Desulfolithobacter</taxon>
    </lineage>
</organism>
<evidence type="ECO:0000313" key="2">
    <source>
        <dbReference type="Proteomes" id="UP001063350"/>
    </source>
</evidence>
<reference evidence="1" key="1">
    <citation type="submission" date="2020-12" db="EMBL/GenBank/DDBJ databases">
        <title>Desulfobium dissulfuricans gen. nov., sp. nov., a novel mesophilic, sulfate-reducing bacterium isolated from a deep-sea hydrothermal vent.</title>
        <authorList>
            <person name="Hashimoto Y."/>
            <person name="Tame A."/>
            <person name="Sawayama S."/>
            <person name="Miyazaki J."/>
            <person name="Takai K."/>
            <person name="Nakagawa S."/>
        </authorList>
    </citation>
    <scope>NUCLEOTIDE SEQUENCE</scope>
    <source>
        <strain evidence="1">GF1</strain>
    </source>
</reference>
<dbReference type="Proteomes" id="UP001063350">
    <property type="component" value="Chromosome"/>
</dbReference>
<sequence length="708" mass="80802">MQLMGRLLVLLPVLLSCFAAILAVPARAVTKARPLASLQSFTGIWDMPTARILPDWSVRFKYGKAEPYRYYGVALGVFDRLEFHGQFTETSSVIAFPGYGYGYHKDRNAGARLVLLQESSLWPQVAVGAYDPIGTSLFPSRYLVASKMFGNLDLTLGLGQGLLGGESLDNIARQRQGETFDTTFLLSSPFRQTSLFGGIEYHYSPDLTLSAEYSSLKYEDMFGSPQAARWPVNLGLKYRLGNHVYLQGGFMRGQEWSLGLSGDFPLDPEGLLPWKKEAPYLATEKKRWQAYEADNRQLAALLAREVRNDGFTGVETAVRDHAIWIEFNNSKYLSHAKALGRVARVVDGIAPERITTVYLNLVYLGQVRQCLRASRQELRAFLDGRLDKEAFLTFADLSLYNRRQQQAFFTGEEEIGSYRVPDSLFDYSVDLKVRTFLNNKEGFFKNKIFLRPRASVNPWKNGTFYGELEFTLLNEFDEVLFAPLEPEPTRTDVVLYERESRPRISVLAFDQHASLPFNVLGRFSVGLFESEYAGFGAEVFRLFDDGRFGLGFESEAVWKRDPENNFKLSDTITKTYDSHFLNLYGLLWPDQGIEAGLKIGKFLAGDMGFRLELRRSFKYFTIGAWLTKTDTSDFINPDNRDASEKGVFIRIPFSIFSDRDRRGNIYYTFSTFTRDPGQTVRQPSRLYPMDPYQSVEYTRETLEDMRKN</sequence>
<protein>
    <submittedName>
        <fullName evidence="1">Membrane protein</fullName>
    </submittedName>
</protein>
<proteinExistence type="predicted"/>
<dbReference type="KEGG" id="ddu:GF1_20980"/>
<dbReference type="PROSITE" id="PS51257">
    <property type="entry name" value="PROKAR_LIPOPROTEIN"/>
    <property type="match status" value="1"/>
</dbReference>
<dbReference type="EMBL" id="AP024233">
    <property type="protein sequence ID" value="BCO09722.1"/>
    <property type="molecule type" value="Genomic_DNA"/>
</dbReference>
<dbReference type="Pfam" id="PF06082">
    <property type="entry name" value="YjbH"/>
    <property type="match status" value="1"/>
</dbReference>
<accession>A0A915U344</accession>
<keyword evidence="2" id="KW-1185">Reference proteome</keyword>
<gene>
    <name evidence="1" type="primary">yjbH</name>
    <name evidence="1" type="ORF">GF1_20980</name>
</gene>
<evidence type="ECO:0000313" key="1">
    <source>
        <dbReference type="EMBL" id="BCO09722.1"/>
    </source>
</evidence>
<dbReference type="InterPro" id="IPR010344">
    <property type="entry name" value="YbjH"/>
</dbReference>
<name>A0A915U344_9BACT</name>